<accession>A0A1H9RZY7</accession>
<dbReference type="GO" id="GO:0003676">
    <property type="term" value="F:nucleic acid binding"/>
    <property type="evidence" value="ECO:0007669"/>
    <property type="project" value="InterPro"/>
</dbReference>
<evidence type="ECO:0000313" key="3">
    <source>
        <dbReference type="Proteomes" id="UP000199267"/>
    </source>
</evidence>
<name>A0A1H9RZY7_9GAMM</name>
<sequence>MDNLGSHKVAGVREAIQARGAELRYLPPYSPDYNLIEQVFAKLKALLRKAAARTVDTLWSTIGALLERFPPAECERYIRHCGYGRSG</sequence>
<dbReference type="Proteomes" id="UP000199267">
    <property type="component" value="Unassembled WGS sequence"/>
</dbReference>
<dbReference type="Gene3D" id="3.30.420.10">
    <property type="entry name" value="Ribonuclease H-like superfamily/Ribonuclease H"/>
    <property type="match status" value="1"/>
</dbReference>
<protein>
    <submittedName>
        <fullName evidence="2">DDE superfamily endonuclease</fullName>
    </submittedName>
</protein>
<dbReference type="Pfam" id="PF13358">
    <property type="entry name" value="DDE_3"/>
    <property type="match status" value="1"/>
</dbReference>
<dbReference type="InterPro" id="IPR036397">
    <property type="entry name" value="RNaseH_sf"/>
</dbReference>
<reference evidence="2 3" key="1">
    <citation type="submission" date="2016-10" db="EMBL/GenBank/DDBJ databases">
        <authorList>
            <person name="de Groot N.N."/>
        </authorList>
    </citation>
    <scope>NUCLEOTIDE SEQUENCE [LARGE SCALE GENOMIC DNA]</scope>
    <source>
        <strain evidence="2 3">DSM 378</strain>
    </source>
</reference>
<feature type="domain" description="Tc1-like transposase DDE" evidence="1">
    <location>
        <begin position="1"/>
        <end position="58"/>
    </location>
</feature>
<keyword evidence="2" id="KW-0378">Hydrolase</keyword>
<evidence type="ECO:0000259" key="1">
    <source>
        <dbReference type="Pfam" id="PF13358"/>
    </source>
</evidence>
<gene>
    <name evidence="2" type="ORF">SAMN04244573_04305</name>
</gene>
<organism evidence="2 3">
    <name type="scientific">Azotobacter beijerinckii</name>
    <dbReference type="NCBI Taxonomy" id="170623"/>
    <lineage>
        <taxon>Bacteria</taxon>
        <taxon>Pseudomonadati</taxon>
        <taxon>Pseudomonadota</taxon>
        <taxon>Gammaproteobacteria</taxon>
        <taxon>Pseudomonadales</taxon>
        <taxon>Pseudomonadaceae</taxon>
        <taxon>Azotobacter</taxon>
    </lineage>
</organism>
<dbReference type="InterPro" id="IPR038717">
    <property type="entry name" value="Tc1-like_DDE_dom"/>
</dbReference>
<evidence type="ECO:0000313" key="2">
    <source>
        <dbReference type="EMBL" id="SER78238.1"/>
    </source>
</evidence>
<dbReference type="GO" id="GO:0004519">
    <property type="term" value="F:endonuclease activity"/>
    <property type="evidence" value="ECO:0007669"/>
    <property type="project" value="UniProtKB-KW"/>
</dbReference>
<dbReference type="AlphaFoldDB" id="A0A1H9RZY7"/>
<proteinExistence type="predicted"/>
<keyword evidence="2" id="KW-0540">Nuclease</keyword>
<dbReference type="EMBL" id="FOFJ01000090">
    <property type="protein sequence ID" value="SER78238.1"/>
    <property type="molecule type" value="Genomic_DNA"/>
</dbReference>
<keyword evidence="2" id="KW-0255">Endonuclease</keyword>